<keyword evidence="2" id="KW-1185">Reference proteome</keyword>
<comment type="caution">
    <text evidence="1">The sequence shown here is derived from an EMBL/GenBank/DDBJ whole genome shotgun (WGS) entry which is preliminary data.</text>
</comment>
<accession>A0ABR1VD09</accession>
<reference evidence="1 2" key="1">
    <citation type="submission" date="2023-01" db="EMBL/GenBank/DDBJ databases">
        <title>Analysis of 21 Apiospora genomes using comparative genomics revels a genus with tremendous synthesis potential of carbohydrate active enzymes and secondary metabolites.</title>
        <authorList>
            <person name="Sorensen T."/>
        </authorList>
    </citation>
    <scope>NUCLEOTIDE SEQUENCE [LARGE SCALE GENOMIC DNA]</scope>
    <source>
        <strain evidence="1 2">CBS 135458</strain>
    </source>
</reference>
<organism evidence="1 2">
    <name type="scientific">Apiospora phragmitis</name>
    <dbReference type="NCBI Taxonomy" id="2905665"/>
    <lineage>
        <taxon>Eukaryota</taxon>
        <taxon>Fungi</taxon>
        <taxon>Dikarya</taxon>
        <taxon>Ascomycota</taxon>
        <taxon>Pezizomycotina</taxon>
        <taxon>Sordariomycetes</taxon>
        <taxon>Xylariomycetidae</taxon>
        <taxon>Amphisphaeriales</taxon>
        <taxon>Apiosporaceae</taxon>
        <taxon>Apiospora</taxon>
    </lineage>
</organism>
<sequence length="182" mass="19663">MASSSATAPNARVNLLAVVPSKGMSYGATGTVTHKKTADAAILAALKAACTDRSSYTKLMEGDLTAFKRDVDAMLGEVFSKAASGPLVTNLLMRNDGMDFLTELQAHFIWANDLDETAFCEFFSSLVKAHQKWDEETALTLQLVRNDYSKTSTEIASFLKMIGKNAWAGLDAEVELLKVTDG</sequence>
<dbReference type="RefSeq" id="XP_066716384.1">
    <property type="nucleotide sequence ID" value="XM_066857115.1"/>
</dbReference>
<gene>
    <name evidence="1" type="ORF">PG994_005706</name>
</gene>
<evidence type="ECO:0000313" key="1">
    <source>
        <dbReference type="EMBL" id="KAK8069090.1"/>
    </source>
</evidence>
<proteinExistence type="predicted"/>
<name>A0ABR1VD09_9PEZI</name>
<evidence type="ECO:0000313" key="2">
    <source>
        <dbReference type="Proteomes" id="UP001480595"/>
    </source>
</evidence>
<dbReference type="EMBL" id="JAQQWL010000006">
    <property type="protein sequence ID" value="KAK8069090.1"/>
    <property type="molecule type" value="Genomic_DNA"/>
</dbReference>
<dbReference type="Proteomes" id="UP001480595">
    <property type="component" value="Unassembled WGS sequence"/>
</dbReference>
<dbReference type="GeneID" id="92090178"/>
<protein>
    <submittedName>
        <fullName evidence="1">Uncharacterized protein</fullName>
    </submittedName>
</protein>